<evidence type="ECO:0000256" key="4">
    <source>
        <dbReference type="RuleBase" id="RU000384"/>
    </source>
</evidence>
<evidence type="ECO:0000256" key="2">
    <source>
        <dbReference type="ARBA" id="ARBA00022598"/>
    </source>
</evidence>
<dbReference type="PROSITE" id="PS51987">
    <property type="entry name" value="GS_CATALYTIC"/>
    <property type="match status" value="1"/>
</dbReference>
<dbReference type="GO" id="GO:0006542">
    <property type="term" value="P:glutamine biosynthetic process"/>
    <property type="evidence" value="ECO:0007669"/>
    <property type="project" value="InterPro"/>
</dbReference>
<dbReference type="AlphaFoldDB" id="A0A1C2DG73"/>
<reference evidence="6 7" key="1">
    <citation type="submission" date="2016-08" db="EMBL/GenBank/DDBJ databases">
        <title>Whole genome sequence of Mesorhizobium sp. strain UASWS1009 isolated from industrial sewage.</title>
        <authorList>
            <person name="Crovadore J."/>
            <person name="Calmin G."/>
            <person name="Chablais R."/>
            <person name="Cochard B."/>
            <person name="Lefort F."/>
        </authorList>
    </citation>
    <scope>NUCLEOTIDE SEQUENCE [LARGE SCALE GENOMIC DNA]</scope>
    <source>
        <strain evidence="6 7">UASWS1009</strain>
    </source>
</reference>
<evidence type="ECO:0000256" key="3">
    <source>
        <dbReference type="PROSITE-ProRule" id="PRU01331"/>
    </source>
</evidence>
<sequence>MSESEQLKTWIEQNGPIESVQAVVCDLNGIMRGKRIPVEQASKVLGGGIRMPLSIVGVDVWGEDIIGSTQVFATGDGDGICEATGRGPLPVSWTSRPSALIPLWLSLEDGRPFLADPRQALAAVVAQYRELGLRPVVATEMEFYLIDPEPDSAMPPISPYTGKRLDSDAILSIDELDDFGEFFSDVYKECARQNVPADAAIAENGIGQFEINLLHTDDPLKAADDSVFFKRIVKGVARKHGLAATFMAKPYGTRSGNGMHVHFSLLNEKGENVFDDGTAEGSPMLKSAVAGLLRGMAETTLLFAPHYNSYRRLRPDTHAPTSISWGYENRTAAIRIPGGNPKARRIEHRVAGADSNPYLVLTAILGAALVGIRNGWKPTAPQTGRAYSAKKQRKIPAEWGQAVDAFESGAIAAEIFAPVLRQMLVACKRQEIAGFAEQVTDYEFSAYLEIV</sequence>
<protein>
    <submittedName>
        <fullName evidence="6">Glutamine synthetase</fullName>
    </submittedName>
</protein>
<dbReference type="SUPFAM" id="SSF54368">
    <property type="entry name" value="Glutamine synthetase, N-terminal domain"/>
    <property type="match status" value="1"/>
</dbReference>
<dbReference type="STRING" id="1566387.QV13_25705"/>
<dbReference type="PANTHER" id="PTHR43785">
    <property type="entry name" value="GAMMA-GLUTAMYLPUTRESCINE SYNTHETASE"/>
    <property type="match status" value="1"/>
</dbReference>
<evidence type="ECO:0000313" key="7">
    <source>
        <dbReference type="Proteomes" id="UP000094412"/>
    </source>
</evidence>
<gene>
    <name evidence="6" type="ORF">QV13_25705</name>
</gene>
<dbReference type="RefSeq" id="WP_024924395.1">
    <property type="nucleotide sequence ID" value="NZ_MDEO01000036.1"/>
</dbReference>
<feature type="domain" description="GS catalytic" evidence="5">
    <location>
        <begin position="117"/>
        <end position="451"/>
    </location>
</feature>
<comment type="cofactor">
    <cofactor evidence="1">
        <name>Mg(2+)</name>
        <dbReference type="ChEBI" id="CHEBI:18420"/>
    </cofactor>
</comment>
<dbReference type="PANTHER" id="PTHR43785:SF12">
    <property type="entry name" value="TYPE-1 GLUTAMINE SYNTHETASE 2"/>
    <property type="match status" value="1"/>
</dbReference>
<accession>A0A1C2DG73</accession>
<dbReference type="Pfam" id="PF00120">
    <property type="entry name" value="Gln-synt_C"/>
    <property type="match status" value="1"/>
</dbReference>
<evidence type="ECO:0000259" key="5">
    <source>
        <dbReference type="PROSITE" id="PS51987"/>
    </source>
</evidence>
<evidence type="ECO:0000256" key="1">
    <source>
        <dbReference type="ARBA" id="ARBA00001946"/>
    </source>
</evidence>
<dbReference type="Gene3D" id="3.30.590.10">
    <property type="entry name" value="Glutamine synthetase/guanido kinase, catalytic domain"/>
    <property type="match status" value="1"/>
</dbReference>
<comment type="similarity">
    <text evidence="3 4">Belongs to the glutamine synthetase family.</text>
</comment>
<dbReference type="GO" id="GO:0006598">
    <property type="term" value="P:polyamine catabolic process"/>
    <property type="evidence" value="ECO:0007669"/>
    <property type="project" value="TreeGrafter"/>
</dbReference>
<keyword evidence="7" id="KW-1185">Reference proteome</keyword>
<dbReference type="Proteomes" id="UP000094412">
    <property type="component" value="Unassembled WGS sequence"/>
</dbReference>
<dbReference type="SUPFAM" id="SSF55931">
    <property type="entry name" value="Glutamine synthetase/guanido kinase"/>
    <property type="match status" value="1"/>
</dbReference>
<dbReference type="EMBL" id="MDEO01000036">
    <property type="protein sequence ID" value="OCX13750.1"/>
    <property type="molecule type" value="Genomic_DNA"/>
</dbReference>
<dbReference type="SMART" id="SM01230">
    <property type="entry name" value="Gln-synt_C"/>
    <property type="match status" value="1"/>
</dbReference>
<dbReference type="GO" id="GO:0004356">
    <property type="term" value="F:glutamine synthetase activity"/>
    <property type="evidence" value="ECO:0007669"/>
    <property type="project" value="InterPro"/>
</dbReference>
<organism evidence="6 7">
    <name type="scientific">Mesorhizobium hungaricum</name>
    <dbReference type="NCBI Taxonomy" id="1566387"/>
    <lineage>
        <taxon>Bacteria</taxon>
        <taxon>Pseudomonadati</taxon>
        <taxon>Pseudomonadota</taxon>
        <taxon>Alphaproteobacteria</taxon>
        <taxon>Hyphomicrobiales</taxon>
        <taxon>Phyllobacteriaceae</taxon>
        <taxon>Mesorhizobium</taxon>
    </lineage>
</organism>
<dbReference type="InterPro" id="IPR014746">
    <property type="entry name" value="Gln_synth/guanido_kin_cat_dom"/>
</dbReference>
<keyword evidence="2" id="KW-0436">Ligase</keyword>
<proteinExistence type="inferred from homology"/>
<name>A0A1C2DG73_9HYPH</name>
<dbReference type="InterPro" id="IPR036651">
    <property type="entry name" value="Gln_synt_N_sf"/>
</dbReference>
<comment type="caution">
    <text evidence="6">The sequence shown here is derived from an EMBL/GenBank/DDBJ whole genome shotgun (WGS) entry which is preliminary data.</text>
</comment>
<dbReference type="InterPro" id="IPR008146">
    <property type="entry name" value="Gln_synth_cat_dom"/>
</dbReference>
<evidence type="ECO:0000313" key="6">
    <source>
        <dbReference type="EMBL" id="OCX13750.1"/>
    </source>
</evidence>